<protein>
    <submittedName>
        <fullName evidence="1">Uncharacterized protein</fullName>
    </submittedName>
</protein>
<reference evidence="1" key="1">
    <citation type="submission" date="2022-03" db="EMBL/GenBank/DDBJ databases">
        <title>Genomic analyses of argali, domestic sheep and their hybrids provide insights into chromosomal evolution, heterosis and genetic basis of agronomic traits.</title>
        <authorList>
            <person name="Li M."/>
        </authorList>
    </citation>
    <scope>NUCLEOTIDE SEQUENCE</scope>
    <source>
        <strain evidence="1">F1 hybrid</strain>
    </source>
</reference>
<name>A0ACB9VEU1_9CETA</name>
<dbReference type="Proteomes" id="UP001057279">
    <property type="component" value="Linkage Group LG02"/>
</dbReference>
<accession>A0ACB9VEU1</accession>
<comment type="caution">
    <text evidence="1">The sequence shown here is derived from an EMBL/GenBank/DDBJ whole genome shotgun (WGS) entry which is preliminary data.</text>
</comment>
<keyword evidence="2" id="KW-1185">Reference proteome</keyword>
<proteinExistence type="predicted"/>
<evidence type="ECO:0000313" key="1">
    <source>
        <dbReference type="EMBL" id="KAI4588437.1"/>
    </source>
</evidence>
<dbReference type="EMBL" id="CM043027">
    <property type="protein sequence ID" value="KAI4588437.1"/>
    <property type="molecule type" value="Genomic_DNA"/>
</dbReference>
<gene>
    <name evidence="1" type="ORF">MJG53_002845</name>
</gene>
<sequence>MGNDSLGRAKPRKPSQFCVGSKAVWTQCMEYPPISLSGFGEGPLPGKKNEPVHSCSADLSAVKTTQDESVYVSHLLSGPSSQRTDEFMVQNSSIRISLNLKIDLVRTVMTSRFRLPAGRTYNVRASELARDRQHTEVVCNILLLDNTVQAFKVSKHDQGQVLLDIVFKHLDLTERDYFGLQLTDDSTDNPRWLDPNKPIRKQLKRGSPYSLNFRVKFFVSDPNKLQEEYTRLPCPYNTAALLASFAVQSELGDYNQSENLSGYLSDYSFIPNQPQDFEKEIAKLHQQHIGLSPAEAEFSYLNTARTLELYGVEFHYARDQSNNEIMIGVMSGGILIYKNRVRMNTFPWLKIVKISFKCKQFFIQLRKELHESRETLLGFNMVNYRACKNLWKACVEHHTFFRLDRPLPPQKNFFAHYFTLGSKFRYCGRTEVQSVQYGKEKANKDRVFARSPSKPLARKLMDWEVVSRNSLSDDRLETQSLPSRSPPGTPNHRNSAFTQEGTRLRPSSVGHLVGHMVHTSPSEAFGNHHSPSSTQANSIVLESSP</sequence>
<evidence type="ECO:0000313" key="2">
    <source>
        <dbReference type="Proteomes" id="UP001057279"/>
    </source>
</evidence>
<organism evidence="1 2">
    <name type="scientific">Ovis ammon polii x Ovis aries</name>
    <dbReference type="NCBI Taxonomy" id="2918886"/>
    <lineage>
        <taxon>Eukaryota</taxon>
        <taxon>Metazoa</taxon>
        <taxon>Chordata</taxon>
        <taxon>Craniata</taxon>
        <taxon>Vertebrata</taxon>
        <taxon>Euteleostomi</taxon>
        <taxon>Mammalia</taxon>
        <taxon>Eutheria</taxon>
        <taxon>Laurasiatheria</taxon>
        <taxon>Artiodactyla</taxon>
        <taxon>Ruminantia</taxon>
        <taxon>Pecora</taxon>
        <taxon>Bovidae</taxon>
        <taxon>Caprinae</taxon>
        <taxon>Ovis</taxon>
    </lineage>
</organism>